<feature type="transmembrane region" description="Helical" evidence="2">
    <location>
        <begin position="12"/>
        <end position="32"/>
    </location>
</feature>
<keyword evidence="2" id="KW-0812">Transmembrane</keyword>
<name>A0ABN0KJ46_9ENTE</name>
<dbReference type="Gene3D" id="2.40.260.10">
    <property type="entry name" value="Sortase"/>
    <property type="match status" value="1"/>
</dbReference>
<dbReference type="Pfam" id="PF04203">
    <property type="entry name" value="Sortase"/>
    <property type="match status" value="1"/>
</dbReference>
<keyword evidence="4" id="KW-1185">Reference proteome</keyword>
<evidence type="ECO:0000313" key="3">
    <source>
        <dbReference type="EMBL" id="EOH92304.1"/>
    </source>
</evidence>
<proteinExistence type="predicted"/>
<keyword evidence="1" id="KW-0378">Hydrolase</keyword>
<evidence type="ECO:0000313" key="4">
    <source>
        <dbReference type="Proteomes" id="UP000013866"/>
    </source>
</evidence>
<dbReference type="InterPro" id="IPR005754">
    <property type="entry name" value="Sortase"/>
</dbReference>
<evidence type="ECO:0000256" key="1">
    <source>
        <dbReference type="ARBA" id="ARBA00022801"/>
    </source>
</evidence>
<comment type="caution">
    <text evidence="3">The sequence shown here is derived from an EMBL/GenBank/DDBJ whole genome shotgun (WGS) entry which is preliminary data.</text>
</comment>
<gene>
    <name evidence="3" type="ORF">UAO_00457</name>
</gene>
<keyword evidence="2" id="KW-0472">Membrane</keyword>
<dbReference type="Proteomes" id="UP000013866">
    <property type="component" value="Unassembled WGS sequence"/>
</dbReference>
<dbReference type="EMBL" id="AJAN01000014">
    <property type="protein sequence ID" value="EOH92304.1"/>
    <property type="molecule type" value="Genomic_DNA"/>
</dbReference>
<protein>
    <submittedName>
        <fullName evidence="3">Sortase</fullName>
    </submittedName>
</protein>
<evidence type="ECO:0000256" key="2">
    <source>
        <dbReference type="SAM" id="Phobius"/>
    </source>
</evidence>
<sequence>MKYLTQLITNFLVAVAFCLILLGTIMFTGKYLQIGEMIRSVKVFFLEERPKINIDTKSLSDSAYSDQKEGTIDSLHLSYPKFGEQYGRIDIPALNITSPLYWGDSDEILAKGMGQYIGSKLPGEEGYALIGGHTIPYFLNVNHLVVGDTININTTYGQYTFLIKKIKIAKNNDKEILDMLANKNSGVILYTCDRQEGISLTDKRHYLIAEKTSGPLIK</sequence>
<dbReference type="RefSeq" id="WP_010750459.1">
    <property type="nucleotide sequence ID" value="NZ_KB946283.1"/>
</dbReference>
<reference evidence="3 4" key="1">
    <citation type="submission" date="2013-02" db="EMBL/GenBank/DDBJ databases">
        <title>The Genome Sequence of Enterococcus villorum ATCC_700913.</title>
        <authorList>
            <consortium name="The Broad Institute Genome Sequencing Platform"/>
            <consortium name="The Broad Institute Genome Sequencing Center for Infectious Disease"/>
            <person name="Earl A.M."/>
            <person name="Gilmore M.S."/>
            <person name="Lebreton F."/>
            <person name="Walker B."/>
            <person name="Young S.K."/>
            <person name="Zeng Q."/>
            <person name="Gargeya S."/>
            <person name="Fitzgerald M."/>
            <person name="Haas B."/>
            <person name="Abouelleil A."/>
            <person name="Alvarado L."/>
            <person name="Arachchi H.M."/>
            <person name="Berlin A.M."/>
            <person name="Chapman S.B."/>
            <person name="Dewar J."/>
            <person name="Goldberg J."/>
            <person name="Griggs A."/>
            <person name="Gujja S."/>
            <person name="Hansen M."/>
            <person name="Howarth C."/>
            <person name="Imamovic A."/>
            <person name="Larimer J."/>
            <person name="McCowan C."/>
            <person name="Murphy C."/>
            <person name="Neiman D."/>
            <person name="Pearson M."/>
            <person name="Priest M."/>
            <person name="Roberts A."/>
            <person name="Saif S."/>
            <person name="Shea T."/>
            <person name="Sisk P."/>
            <person name="Sykes S."/>
            <person name="Wortman J."/>
            <person name="Nusbaum C."/>
            <person name="Birren B."/>
        </authorList>
    </citation>
    <scope>NUCLEOTIDE SEQUENCE [LARGE SCALE GENOMIC DNA]</scope>
    <source>
        <strain evidence="3 4">ATCC 700913</strain>
    </source>
</reference>
<dbReference type="InterPro" id="IPR023365">
    <property type="entry name" value="Sortase_dom-sf"/>
</dbReference>
<keyword evidence="2" id="KW-1133">Transmembrane helix</keyword>
<accession>A0ABN0KJ46</accession>
<organism evidence="3 4">
    <name type="scientific">Enterococcus villorum ATCC 700913</name>
    <dbReference type="NCBI Taxonomy" id="1158604"/>
    <lineage>
        <taxon>Bacteria</taxon>
        <taxon>Bacillati</taxon>
        <taxon>Bacillota</taxon>
        <taxon>Bacilli</taxon>
        <taxon>Lactobacillales</taxon>
        <taxon>Enterococcaceae</taxon>
        <taxon>Enterococcus</taxon>
    </lineage>
</organism>
<dbReference type="InterPro" id="IPR041999">
    <property type="entry name" value="Sortase_D_1"/>
</dbReference>
<dbReference type="CDD" id="cd05828">
    <property type="entry name" value="Sortase_D_1"/>
    <property type="match status" value="1"/>
</dbReference>
<dbReference type="SUPFAM" id="SSF63817">
    <property type="entry name" value="Sortase"/>
    <property type="match status" value="1"/>
</dbReference>
<dbReference type="NCBIfam" id="TIGR01076">
    <property type="entry name" value="sortase_fam"/>
    <property type="match status" value="1"/>
</dbReference>